<dbReference type="AlphaFoldDB" id="B3T3M8"/>
<accession>B3T3M8</accession>
<proteinExistence type="predicted"/>
<dbReference type="InterPro" id="IPR019619">
    <property type="entry name" value="DUF2490"/>
</dbReference>
<protein>
    <recommendedName>
        <fullName evidence="2">DUF2490 domain-containing protein</fullName>
    </recommendedName>
</protein>
<evidence type="ECO:0000313" key="1">
    <source>
        <dbReference type="EMBL" id="ABZ07187.1"/>
    </source>
</evidence>
<dbReference type="Pfam" id="PF10677">
    <property type="entry name" value="DUF2490"/>
    <property type="match status" value="1"/>
</dbReference>
<organism evidence="1">
    <name type="scientific">uncultured marine microorganism HF4000_ANIW133B20</name>
    <dbReference type="NCBI Taxonomy" id="455528"/>
    <lineage>
        <taxon>unclassified sequences</taxon>
        <taxon>environmental samples</taxon>
    </lineage>
</organism>
<name>B3T3M8_9ZZZZ</name>
<sequence length="231" mass="26892">MRIDTPLLHTLLTTILCASSCLAHAEVEEDGRLWINLTMEGMLSEDKHIGWYAEVQPRLKEEGREHDQTILRPAINYWLSDRASIWLGYADVRTHTDQGKNHEQRWWQQFMYTFPPTPSGIVITSRTRLEQRNFDTGNDTGHRIRQLVRAIKKIEGTESLNWLVWDELFVSTRSTDWGALSGFDQNRAFAGLAWQAAANARLEIGYVNQYVRGHTFDRMHHVFSTSLFLRF</sequence>
<gene>
    <name evidence="1" type="ORF">ALOHA_HF4000ANIW133B20ctg3g20</name>
</gene>
<evidence type="ECO:0008006" key="2">
    <source>
        <dbReference type="Google" id="ProtNLM"/>
    </source>
</evidence>
<dbReference type="EMBL" id="EU016594">
    <property type="protein sequence ID" value="ABZ07187.1"/>
    <property type="molecule type" value="Genomic_DNA"/>
</dbReference>
<reference evidence="1" key="1">
    <citation type="journal article" date="2008" name="ISME J.">
        <title>Genomic patterns of recombination, clonal divergence and environment in marine microbial populations.</title>
        <authorList>
            <person name="Konstantinidis K.T."/>
            <person name="Delong E.F."/>
        </authorList>
    </citation>
    <scope>NUCLEOTIDE SEQUENCE</scope>
</reference>